<accession>A0A9W6PYQ2</accession>
<dbReference type="EMBL" id="BSRZ01000013">
    <property type="protein sequence ID" value="GLW66277.1"/>
    <property type="molecule type" value="Genomic_DNA"/>
</dbReference>
<comment type="caution">
    <text evidence="2">The sequence shown here is derived from an EMBL/GenBank/DDBJ whole genome shotgun (WGS) entry which is preliminary data.</text>
</comment>
<evidence type="ECO:0000313" key="2">
    <source>
        <dbReference type="EMBL" id="GLW66277.1"/>
    </source>
</evidence>
<evidence type="ECO:0000313" key="3">
    <source>
        <dbReference type="Proteomes" id="UP001165124"/>
    </source>
</evidence>
<protein>
    <submittedName>
        <fullName evidence="2">Uncharacterized protein</fullName>
    </submittedName>
</protein>
<dbReference type="AlphaFoldDB" id="A0A9W6PYQ2"/>
<evidence type="ECO:0000256" key="1">
    <source>
        <dbReference type="SAM" id="MobiDB-lite"/>
    </source>
</evidence>
<reference evidence="2" key="1">
    <citation type="submission" date="2023-02" db="EMBL/GenBank/DDBJ databases">
        <title>Actinomadura rubrobrunea NBRC 14622.</title>
        <authorList>
            <person name="Ichikawa N."/>
            <person name="Sato H."/>
            <person name="Tonouchi N."/>
        </authorList>
    </citation>
    <scope>NUCLEOTIDE SEQUENCE</scope>
    <source>
        <strain evidence="2">NBRC 14622</strain>
    </source>
</reference>
<gene>
    <name evidence="2" type="ORF">Arub01_45210</name>
</gene>
<organism evidence="2 3">
    <name type="scientific">Actinomadura rubrobrunea</name>
    <dbReference type="NCBI Taxonomy" id="115335"/>
    <lineage>
        <taxon>Bacteria</taxon>
        <taxon>Bacillati</taxon>
        <taxon>Actinomycetota</taxon>
        <taxon>Actinomycetes</taxon>
        <taxon>Streptosporangiales</taxon>
        <taxon>Thermomonosporaceae</taxon>
        <taxon>Actinomadura</taxon>
    </lineage>
</organism>
<dbReference type="Proteomes" id="UP001165124">
    <property type="component" value="Unassembled WGS sequence"/>
</dbReference>
<feature type="region of interest" description="Disordered" evidence="1">
    <location>
        <begin position="63"/>
        <end position="92"/>
    </location>
</feature>
<name>A0A9W6PYQ2_9ACTN</name>
<dbReference type="RefSeq" id="WP_217998720.1">
    <property type="nucleotide sequence ID" value="NZ_BSRZ01000013.1"/>
</dbReference>
<proteinExistence type="predicted"/>
<keyword evidence="3" id="KW-1185">Reference proteome</keyword>
<sequence>MRRIRMPGGGVMSVQTVCLRWHWEPYRYVRHVDGEPAKPFPDWLADLRRRAVTDAYGDHGGYRPDVALRPVRRGTPGRARRGSYPTMHANTT</sequence>